<proteinExistence type="inferred from homology"/>
<accession>A0A803KF80</accession>
<dbReference type="Pfam" id="PF17751">
    <property type="entry name" value="SKICH"/>
    <property type="match status" value="1"/>
</dbReference>
<dbReference type="PANTHER" id="PTHR31915">
    <property type="entry name" value="SKICH DOMAIN-CONTAINING PROTEIN"/>
    <property type="match status" value="1"/>
</dbReference>
<evidence type="ECO:0000256" key="5">
    <source>
        <dbReference type="ARBA" id="ARBA00023242"/>
    </source>
</evidence>
<dbReference type="PANTHER" id="PTHR31915:SF5">
    <property type="entry name" value="CALCIUM-BINDING AND COILED-COIL DOMAIN-CONTAINING PROTEIN 1"/>
    <property type="match status" value="1"/>
</dbReference>
<feature type="coiled-coil region" evidence="7">
    <location>
        <begin position="228"/>
        <end position="304"/>
    </location>
</feature>
<evidence type="ECO:0000256" key="1">
    <source>
        <dbReference type="ARBA" id="ARBA00004123"/>
    </source>
</evidence>
<feature type="domain" description="Calcium binding and coiled-coil" evidence="9">
    <location>
        <begin position="120"/>
        <end position="250"/>
    </location>
</feature>
<evidence type="ECO:0000259" key="9">
    <source>
        <dbReference type="Pfam" id="PF07888"/>
    </source>
</evidence>
<comment type="similarity">
    <text evidence="6">Belongs to the CALCOCO family.</text>
</comment>
<feature type="domain" description="Calcium binding and coiled-coil" evidence="9">
    <location>
        <begin position="264"/>
        <end position="537"/>
    </location>
</feature>
<evidence type="ECO:0000256" key="7">
    <source>
        <dbReference type="SAM" id="Coils"/>
    </source>
</evidence>
<dbReference type="InterPro" id="IPR012852">
    <property type="entry name" value="CALCOCO1-like"/>
</dbReference>
<dbReference type="GeneTree" id="ENSGT00950000183025"/>
<dbReference type="InterPro" id="IPR041611">
    <property type="entry name" value="SKICH"/>
</dbReference>
<sequence length="572" mass="66025">MDSISQPQLLLGVSFLNVAHTYIPNTKVECHYTIPFGIKSSTRDWIGIFKVDTPSIRDYETFVWAVPPESSGERSASHCSVQFQAYYLPRPGEQKYCFRYVDQHGSMRGCSEPFVFGEPRPMEELVTLEDEDSCLDMLLVVPKATFLQNQLEVAQKERNDLMRAKLALEEEAISNDKRINHLEAALETSEKTCFSLKQQYEDLVMREQIAIEEQNLLSCQEVELRERILKFEVEIKSMNKKMEERERELKGTVAVKLSLETEKGELKQRLAETTVEIERYQLQVDTLREKLRSTQDMLSSSQQKVLLMGEELAAMSSIRDRTISDLHKSRLETADLAIKVSDLSLKYKDGMGQWWQEKTALNHSMEAKRDQIVNLKAEKLSLESSLQEEKSQRQTLQCKLNQESDARQVQLSENRRELSELKSALKVAQMEKEQLREERQEMLQYVHRLEERLDKLADEKWKEEEILMEETTADLSPPTSPVDLSDSDDESSGDERESQKLGACSFDKEDISLDIPLFPCEPQKVVINQPAPIACQLQPLPEDNVDSHWEQDDSFSPRHQYYGEATDHQSNV</sequence>
<feature type="region of interest" description="Disordered" evidence="8">
    <location>
        <begin position="469"/>
        <end position="504"/>
    </location>
</feature>
<comment type="subcellular location">
    <subcellularLocation>
        <location evidence="2">Cytoplasm</location>
    </subcellularLocation>
    <subcellularLocation>
        <location evidence="1">Nucleus</location>
    </subcellularLocation>
</comment>
<keyword evidence="3" id="KW-0963">Cytoplasm</keyword>
<feature type="region of interest" description="Disordered" evidence="8">
    <location>
        <begin position="542"/>
        <end position="572"/>
    </location>
</feature>
<name>A0A803KF80_XENTR</name>
<dbReference type="GO" id="GO:0005737">
    <property type="term" value="C:cytoplasm"/>
    <property type="evidence" value="ECO:0007669"/>
    <property type="project" value="UniProtKB-SubCell"/>
</dbReference>
<feature type="domain" description="SKICH" evidence="10">
    <location>
        <begin position="13"/>
        <end position="116"/>
    </location>
</feature>
<evidence type="ECO:0000313" key="11">
    <source>
        <dbReference type="Ensembl" id="ENSXETP00000119077"/>
    </source>
</evidence>
<organism evidence="11">
    <name type="scientific">Xenopus tropicalis</name>
    <name type="common">Western clawed frog</name>
    <name type="synonym">Silurana tropicalis</name>
    <dbReference type="NCBI Taxonomy" id="8364"/>
    <lineage>
        <taxon>Eukaryota</taxon>
        <taxon>Metazoa</taxon>
        <taxon>Chordata</taxon>
        <taxon>Craniata</taxon>
        <taxon>Vertebrata</taxon>
        <taxon>Euteleostomi</taxon>
        <taxon>Amphibia</taxon>
        <taxon>Batrachia</taxon>
        <taxon>Anura</taxon>
        <taxon>Pipoidea</taxon>
        <taxon>Pipidae</taxon>
        <taxon>Xenopodinae</taxon>
        <taxon>Xenopus</taxon>
        <taxon>Silurana</taxon>
    </lineage>
</organism>
<protein>
    <submittedName>
        <fullName evidence="11">Calcium binding and coiled-coil domain 1</fullName>
    </submittedName>
</protein>
<feature type="coiled-coil region" evidence="7">
    <location>
        <begin position="358"/>
        <end position="466"/>
    </location>
</feature>
<evidence type="ECO:0000259" key="10">
    <source>
        <dbReference type="Pfam" id="PF17751"/>
    </source>
</evidence>
<dbReference type="Pfam" id="PF07888">
    <property type="entry name" value="CALCOCO1"/>
    <property type="match status" value="2"/>
</dbReference>
<reference evidence="11" key="2">
    <citation type="submission" date="2021-03" db="UniProtKB">
        <authorList>
            <consortium name="Ensembl"/>
        </authorList>
    </citation>
    <scope>IDENTIFICATION</scope>
</reference>
<dbReference type="Bgee" id="ENSXETG00000031742">
    <property type="expression patterns" value="Expressed in heart and 12 other cell types or tissues"/>
</dbReference>
<dbReference type="Ensembl" id="ENSXETT00000114519">
    <property type="protein sequence ID" value="ENSXETP00000119077"/>
    <property type="gene ID" value="ENSXETG00000031742"/>
</dbReference>
<reference evidence="11" key="1">
    <citation type="journal article" date="2010" name="Science">
        <title>The genome of the Western clawed frog Xenopus tropicalis.</title>
        <authorList>
            <person name="Hellsten U."/>
            <person name="Harland R.M."/>
            <person name="Gilchrist M.J."/>
            <person name="Hendrix D."/>
            <person name="Jurka J."/>
            <person name="Kapitonov V."/>
            <person name="Ovcharenko I."/>
            <person name="Putnam N.H."/>
            <person name="Shu S."/>
            <person name="Taher L."/>
            <person name="Blitz I.L."/>
            <person name="Blumberg B."/>
            <person name="Dichmann D.S."/>
            <person name="Dubchak I."/>
            <person name="Amaya E."/>
            <person name="Detter J.C."/>
            <person name="Fletcher R."/>
            <person name="Gerhard D.S."/>
            <person name="Goodstein D."/>
            <person name="Graves T."/>
            <person name="Grigoriev I.V."/>
            <person name="Grimwood J."/>
            <person name="Kawashima T."/>
            <person name="Lindquist E."/>
            <person name="Lucas S.M."/>
            <person name="Mead P.E."/>
            <person name="Mitros T."/>
            <person name="Ogino H."/>
            <person name="Ohta Y."/>
            <person name="Poliakov A.V."/>
            <person name="Pollet N."/>
            <person name="Robert J."/>
            <person name="Salamov A."/>
            <person name="Sater A.K."/>
            <person name="Schmutz J."/>
            <person name="Terry A."/>
            <person name="Vize P.D."/>
            <person name="Warren W.C."/>
            <person name="Wells D."/>
            <person name="Wills A."/>
            <person name="Wilson R.K."/>
            <person name="Zimmerman L.B."/>
            <person name="Zorn A.M."/>
            <person name="Grainger R."/>
            <person name="Grammer T."/>
            <person name="Khokha M.K."/>
            <person name="Richardson P.M."/>
            <person name="Rokhsar D.S."/>
        </authorList>
    </citation>
    <scope>NUCLEOTIDE SEQUENCE [LARGE SCALE GENOMIC DNA]</scope>
    <source>
        <strain evidence="11">Nigerian</strain>
    </source>
</reference>
<evidence type="ECO:0000256" key="8">
    <source>
        <dbReference type="SAM" id="MobiDB-lite"/>
    </source>
</evidence>
<keyword evidence="4 7" id="KW-0175">Coiled coil</keyword>
<dbReference type="InterPro" id="IPR051002">
    <property type="entry name" value="UBA_autophagy_assoc_protein"/>
</dbReference>
<feature type="coiled-coil region" evidence="7">
    <location>
        <begin position="144"/>
        <end position="171"/>
    </location>
</feature>
<evidence type="ECO:0000256" key="2">
    <source>
        <dbReference type="ARBA" id="ARBA00004496"/>
    </source>
</evidence>
<dbReference type="AlphaFoldDB" id="A0A803KF80"/>
<evidence type="ECO:0000256" key="6">
    <source>
        <dbReference type="ARBA" id="ARBA00037963"/>
    </source>
</evidence>
<dbReference type="GO" id="GO:0005634">
    <property type="term" value="C:nucleus"/>
    <property type="evidence" value="ECO:0007669"/>
    <property type="project" value="UniProtKB-SubCell"/>
</dbReference>
<evidence type="ECO:0000256" key="3">
    <source>
        <dbReference type="ARBA" id="ARBA00022490"/>
    </source>
</evidence>
<dbReference type="Gene3D" id="2.60.40.2840">
    <property type="match status" value="1"/>
</dbReference>
<gene>
    <name evidence="11" type="primary">calcoco1</name>
</gene>
<keyword evidence="5" id="KW-0539">Nucleus</keyword>
<evidence type="ECO:0000256" key="4">
    <source>
        <dbReference type="ARBA" id="ARBA00023054"/>
    </source>
</evidence>